<dbReference type="EMBL" id="JARWAO010000011">
    <property type="protein sequence ID" value="MDR5897358.1"/>
    <property type="molecule type" value="Genomic_DNA"/>
</dbReference>
<keyword evidence="4" id="KW-0233">DNA recombination</keyword>
<dbReference type="InterPro" id="IPR004107">
    <property type="entry name" value="Integrase_SAM-like_N"/>
</dbReference>
<evidence type="ECO:0000256" key="4">
    <source>
        <dbReference type="ARBA" id="ARBA00023172"/>
    </source>
</evidence>
<feature type="domain" description="Tyr recombinase" evidence="6">
    <location>
        <begin position="185"/>
        <end position="377"/>
    </location>
</feature>
<sequence length="386" mass="44543">MGDKQYEGVKAGSETSIQIDFQYQGIRCRERLKLKPTPANMKKAAQHRAAVIASIEAGTFDYSVTFPRSKNARKFIRQDRMDHYLRQWLKDKKPTLKTSTYRDYYKILEGQIIPQFGHFMLAEFKRKHAREWAASLTCSNKRLANILSPLRSALSDAVHDELINTNPLLGWRYRKPEADIKRMQDEPDPFTMEEQALILDNLADDSRPLIQFAFWTGLRTSELVALEWTDIDWAKKTVRIDKVITQASRGKAEPPKTAAGIRDVTLLPAAEEALNQQWEFSRDHESGRVFLNPRTHSPWTGDQAIRKTLWAPALKRAGVRYRRQYQTRHTFASMMVSAGEPLAWVSNQMGHTDVIITARVYANWINSAYDQAGQKALRLYWQDKVD</sequence>
<comment type="caution">
    <text evidence="8">The sequence shown here is derived from an EMBL/GenBank/DDBJ whole genome shotgun (WGS) entry which is preliminary data.</text>
</comment>
<organism evidence="8 9">
    <name type="scientific">Larsenimonas suaedae</name>
    <dbReference type="NCBI Taxonomy" id="1851019"/>
    <lineage>
        <taxon>Bacteria</taxon>
        <taxon>Pseudomonadati</taxon>
        <taxon>Pseudomonadota</taxon>
        <taxon>Gammaproteobacteria</taxon>
        <taxon>Oceanospirillales</taxon>
        <taxon>Halomonadaceae</taxon>
        <taxon>Larsenimonas</taxon>
    </lineage>
</organism>
<reference evidence="8 9" key="1">
    <citation type="submission" date="2023-04" db="EMBL/GenBank/DDBJ databases">
        <title>A long-awaited taxogenomic arrangement of the family Halomonadaceae.</title>
        <authorList>
            <person name="De La Haba R."/>
            <person name="Chuvochina M."/>
            <person name="Wittouck S."/>
            <person name="Arahal D.R."/>
            <person name="Sanchez-Porro C."/>
            <person name="Hugenholtz P."/>
            <person name="Ventosa A."/>
        </authorList>
    </citation>
    <scope>NUCLEOTIDE SEQUENCE [LARGE SCALE GENOMIC DNA]</scope>
    <source>
        <strain evidence="8 9">DSM 22428</strain>
    </source>
</reference>
<dbReference type="InterPro" id="IPR013762">
    <property type="entry name" value="Integrase-like_cat_sf"/>
</dbReference>
<evidence type="ECO:0000256" key="5">
    <source>
        <dbReference type="PROSITE-ProRule" id="PRU01248"/>
    </source>
</evidence>
<dbReference type="InterPro" id="IPR010998">
    <property type="entry name" value="Integrase_recombinase_N"/>
</dbReference>
<evidence type="ECO:0000256" key="2">
    <source>
        <dbReference type="ARBA" id="ARBA00022908"/>
    </source>
</evidence>
<dbReference type="InterPro" id="IPR050090">
    <property type="entry name" value="Tyrosine_recombinase_XerCD"/>
</dbReference>
<keyword evidence="9" id="KW-1185">Reference proteome</keyword>
<dbReference type="RefSeq" id="WP_251594961.1">
    <property type="nucleotide sequence ID" value="NZ_JAMLJI010000004.1"/>
</dbReference>
<dbReference type="InterPro" id="IPR011010">
    <property type="entry name" value="DNA_brk_join_enz"/>
</dbReference>
<dbReference type="CDD" id="cd01189">
    <property type="entry name" value="INT_ICEBs1_C_like"/>
    <property type="match status" value="1"/>
</dbReference>
<protein>
    <submittedName>
        <fullName evidence="8">Site-specific integrase</fullName>
    </submittedName>
</protein>
<feature type="domain" description="Core-binding (CB)" evidence="7">
    <location>
        <begin position="79"/>
        <end position="158"/>
    </location>
</feature>
<evidence type="ECO:0000256" key="3">
    <source>
        <dbReference type="ARBA" id="ARBA00023125"/>
    </source>
</evidence>
<dbReference type="PANTHER" id="PTHR30349:SF64">
    <property type="entry name" value="PROPHAGE INTEGRASE INTD-RELATED"/>
    <property type="match status" value="1"/>
</dbReference>
<comment type="similarity">
    <text evidence="1">Belongs to the 'phage' integrase family.</text>
</comment>
<dbReference type="InterPro" id="IPR022000">
    <property type="entry name" value="Min27-like_integrase_DNA_bind"/>
</dbReference>
<dbReference type="PROSITE" id="PS51900">
    <property type="entry name" value="CB"/>
    <property type="match status" value="1"/>
</dbReference>
<dbReference type="Proteomes" id="UP001269375">
    <property type="component" value="Unassembled WGS sequence"/>
</dbReference>
<evidence type="ECO:0000259" key="7">
    <source>
        <dbReference type="PROSITE" id="PS51900"/>
    </source>
</evidence>
<gene>
    <name evidence="8" type="ORF">QC825_14900</name>
</gene>
<dbReference type="Pfam" id="PF14659">
    <property type="entry name" value="Phage_int_SAM_3"/>
    <property type="match status" value="1"/>
</dbReference>
<proteinExistence type="inferred from homology"/>
<evidence type="ECO:0000313" key="8">
    <source>
        <dbReference type="EMBL" id="MDR5897358.1"/>
    </source>
</evidence>
<dbReference type="InterPro" id="IPR002104">
    <property type="entry name" value="Integrase_catalytic"/>
</dbReference>
<accession>A0ABU1H1E0</accession>
<dbReference type="Gene3D" id="1.10.150.130">
    <property type="match status" value="1"/>
</dbReference>
<evidence type="ECO:0000259" key="6">
    <source>
        <dbReference type="PROSITE" id="PS51898"/>
    </source>
</evidence>
<dbReference type="Gene3D" id="1.10.443.10">
    <property type="entry name" value="Intergrase catalytic core"/>
    <property type="match status" value="1"/>
</dbReference>
<keyword evidence="2" id="KW-0229">DNA integration</keyword>
<dbReference type="Pfam" id="PF12167">
    <property type="entry name" value="Arm-DNA-bind_2"/>
    <property type="match status" value="1"/>
</dbReference>
<dbReference type="PANTHER" id="PTHR30349">
    <property type="entry name" value="PHAGE INTEGRASE-RELATED"/>
    <property type="match status" value="1"/>
</dbReference>
<dbReference type="PROSITE" id="PS51898">
    <property type="entry name" value="TYR_RECOMBINASE"/>
    <property type="match status" value="1"/>
</dbReference>
<dbReference type="Pfam" id="PF00589">
    <property type="entry name" value="Phage_integrase"/>
    <property type="match status" value="1"/>
</dbReference>
<keyword evidence="3 5" id="KW-0238">DNA-binding</keyword>
<evidence type="ECO:0000256" key="1">
    <source>
        <dbReference type="ARBA" id="ARBA00008857"/>
    </source>
</evidence>
<name>A0ABU1H1E0_9GAMM</name>
<dbReference type="SUPFAM" id="SSF56349">
    <property type="entry name" value="DNA breaking-rejoining enzymes"/>
    <property type="match status" value="1"/>
</dbReference>
<evidence type="ECO:0000313" key="9">
    <source>
        <dbReference type="Proteomes" id="UP001269375"/>
    </source>
</evidence>
<dbReference type="InterPro" id="IPR044068">
    <property type="entry name" value="CB"/>
</dbReference>